<dbReference type="RefSeq" id="WP_117681075.1">
    <property type="nucleotide sequence ID" value="NZ_JADMRS010000009.1"/>
</dbReference>
<dbReference type="InterPro" id="IPR052942">
    <property type="entry name" value="LPS_cholinephosphotransferase"/>
</dbReference>
<evidence type="ECO:0000259" key="2">
    <source>
        <dbReference type="Pfam" id="PF04991"/>
    </source>
</evidence>
<dbReference type="EMBL" id="QSRK01000010">
    <property type="protein sequence ID" value="RGL14610.1"/>
    <property type="molecule type" value="Genomic_DNA"/>
</dbReference>
<name>A0A3E4R4H6_BACUN</name>
<keyword evidence="1" id="KW-1133">Transmembrane helix</keyword>
<feature type="transmembrane region" description="Helical" evidence="1">
    <location>
        <begin position="156"/>
        <end position="178"/>
    </location>
</feature>
<dbReference type="Proteomes" id="UP000431575">
    <property type="component" value="Unassembled WGS sequence"/>
</dbReference>
<dbReference type="PANTHER" id="PTHR43404">
    <property type="entry name" value="LIPOPOLYSACCHARIDE CHOLINEPHOSPHOTRANSFERASE LICD"/>
    <property type="match status" value="1"/>
</dbReference>
<evidence type="ECO:0000256" key="1">
    <source>
        <dbReference type="SAM" id="Phobius"/>
    </source>
</evidence>
<dbReference type="PANTHER" id="PTHR43404:SF2">
    <property type="entry name" value="LIPOPOLYSACCHARIDE CHOLINEPHOSPHOTRANSFERASE LICD"/>
    <property type="match status" value="1"/>
</dbReference>
<evidence type="ECO:0000313" key="3">
    <source>
        <dbReference type="EMBL" id="KAB4245638.1"/>
    </source>
</evidence>
<comment type="caution">
    <text evidence="4">The sequence shown here is derived from an EMBL/GenBank/DDBJ whole genome shotgun (WGS) entry which is preliminary data.</text>
</comment>
<dbReference type="InterPro" id="IPR007074">
    <property type="entry name" value="LicD/FKTN/FKRP_NTP_transf"/>
</dbReference>
<evidence type="ECO:0000313" key="5">
    <source>
        <dbReference type="Proteomes" id="UP000260795"/>
    </source>
</evidence>
<dbReference type="GO" id="GO:0009100">
    <property type="term" value="P:glycoprotein metabolic process"/>
    <property type="evidence" value="ECO:0007669"/>
    <property type="project" value="UniProtKB-ARBA"/>
</dbReference>
<dbReference type="AlphaFoldDB" id="A0A3E4R4H6"/>
<dbReference type="Proteomes" id="UP000260795">
    <property type="component" value="Unassembled WGS sequence"/>
</dbReference>
<dbReference type="EMBL" id="WCTM01000002">
    <property type="protein sequence ID" value="KAB4245638.1"/>
    <property type="molecule type" value="Genomic_DNA"/>
</dbReference>
<organism evidence="4 5">
    <name type="scientific">Bacteroides uniformis</name>
    <dbReference type="NCBI Taxonomy" id="820"/>
    <lineage>
        <taxon>Bacteria</taxon>
        <taxon>Pseudomonadati</taxon>
        <taxon>Bacteroidota</taxon>
        <taxon>Bacteroidia</taxon>
        <taxon>Bacteroidales</taxon>
        <taxon>Bacteroidaceae</taxon>
        <taxon>Bacteroides</taxon>
    </lineage>
</organism>
<sequence>MKELSCDEFKQIQIQILSEIKIFCEKNGLNYYLAYGTLLGAVRHQGFIPWDDDIDIVMPRIDYLKFEKLFKHDRFEFLSISKDATYPYHFGKVLDKNTILVDDSSSSYDIGVNIDVFPIDGLPSSEMRKRIHCHFVWFLQNIATLKLMKYVRKRGMIKNIILAFLKFIFIPFPLYTVLKAINNYAMKYSMEKSSEYLLEGAYKNREVVCASIFQSKMNVVFENESYSAPVGTNSWLMQLYGNYMEMPPVERRISTHNYKVLQK</sequence>
<evidence type="ECO:0000313" key="4">
    <source>
        <dbReference type="EMBL" id="RGL14610.1"/>
    </source>
</evidence>
<feature type="domain" description="LicD/FKTN/FKRP nucleotidyltransferase" evidence="2">
    <location>
        <begin position="24"/>
        <end position="241"/>
    </location>
</feature>
<dbReference type="Pfam" id="PF04991">
    <property type="entry name" value="LicD"/>
    <property type="match status" value="1"/>
</dbReference>
<keyword evidence="1" id="KW-0812">Transmembrane</keyword>
<keyword evidence="1" id="KW-0472">Membrane</keyword>
<evidence type="ECO:0000313" key="6">
    <source>
        <dbReference type="Proteomes" id="UP000431575"/>
    </source>
</evidence>
<reference evidence="4 5" key="1">
    <citation type="submission" date="2018-08" db="EMBL/GenBank/DDBJ databases">
        <title>A genome reference for cultivated species of the human gut microbiota.</title>
        <authorList>
            <person name="Zou Y."/>
            <person name="Xue W."/>
            <person name="Luo G."/>
        </authorList>
    </citation>
    <scope>NUCLEOTIDE SEQUENCE [LARGE SCALE GENOMIC DNA]</scope>
    <source>
        <strain evidence="4 5">TF08-13</strain>
    </source>
</reference>
<gene>
    <name evidence="4" type="ORF">DXC80_08880</name>
    <name evidence="3" type="ORF">GAP41_05075</name>
</gene>
<reference evidence="3 6" key="2">
    <citation type="journal article" date="2019" name="Nat. Med.">
        <title>A library of human gut bacterial isolates paired with longitudinal multiomics data enables mechanistic microbiome research.</title>
        <authorList>
            <person name="Poyet M."/>
            <person name="Groussin M."/>
            <person name="Gibbons S.M."/>
            <person name="Avila-Pacheco J."/>
            <person name="Jiang X."/>
            <person name="Kearney S.M."/>
            <person name="Perrotta A.R."/>
            <person name="Berdy B."/>
            <person name="Zhao S."/>
            <person name="Lieberman T.D."/>
            <person name="Swanson P.K."/>
            <person name="Smith M."/>
            <person name="Roesemann S."/>
            <person name="Alexander J.E."/>
            <person name="Rich S.A."/>
            <person name="Livny J."/>
            <person name="Vlamakis H."/>
            <person name="Clish C."/>
            <person name="Bullock K."/>
            <person name="Deik A."/>
            <person name="Scott J."/>
            <person name="Pierce K.A."/>
            <person name="Xavier R.J."/>
            <person name="Alm E.J."/>
        </authorList>
    </citation>
    <scope>NUCLEOTIDE SEQUENCE [LARGE SCALE GENOMIC DNA]</scope>
    <source>
        <strain evidence="3 6">BIOML-A6</strain>
    </source>
</reference>
<protein>
    <submittedName>
        <fullName evidence="4">LicD family protein</fullName>
    </submittedName>
</protein>
<accession>A0A3E4R4H6</accession>
<proteinExistence type="predicted"/>